<organism evidence="8 9">
    <name type="scientific">Frisingicoccus caecimuris</name>
    <dbReference type="NCBI Taxonomy" id="1796636"/>
    <lineage>
        <taxon>Bacteria</taxon>
        <taxon>Bacillati</taxon>
        <taxon>Bacillota</taxon>
        <taxon>Clostridia</taxon>
        <taxon>Lachnospirales</taxon>
        <taxon>Lachnospiraceae</taxon>
        <taxon>Frisingicoccus</taxon>
    </lineage>
</organism>
<accession>A0A4R2LIG3</accession>
<dbReference type="Proteomes" id="UP000295711">
    <property type="component" value="Unassembled WGS sequence"/>
</dbReference>
<protein>
    <submittedName>
        <fullName evidence="8">Type IV secretion system protein VirD4</fullName>
    </submittedName>
</protein>
<keyword evidence="4" id="KW-0812">Transmembrane</keyword>
<dbReference type="NCBIfam" id="NF045973">
    <property type="entry name" value="conju_CD1115"/>
    <property type="match status" value="1"/>
</dbReference>
<comment type="subcellular location">
    <subcellularLocation>
        <location evidence="1">Cell membrane</location>
        <topology evidence="1">Multi-pass membrane protein</topology>
    </subcellularLocation>
</comment>
<evidence type="ECO:0000256" key="1">
    <source>
        <dbReference type="ARBA" id="ARBA00004651"/>
    </source>
</evidence>
<dbReference type="PANTHER" id="PTHR37937:SF1">
    <property type="entry name" value="CONJUGATIVE TRANSFER: DNA TRANSPORT"/>
    <property type="match status" value="1"/>
</dbReference>
<feature type="compositionally biased region" description="Basic and acidic residues" evidence="7">
    <location>
        <begin position="606"/>
        <end position="616"/>
    </location>
</feature>
<dbReference type="GO" id="GO:0005886">
    <property type="term" value="C:plasma membrane"/>
    <property type="evidence" value="ECO:0007669"/>
    <property type="project" value="UniProtKB-SubCell"/>
</dbReference>
<dbReference type="InterPro" id="IPR003688">
    <property type="entry name" value="TraG/VirD4"/>
</dbReference>
<evidence type="ECO:0000313" key="8">
    <source>
        <dbReference type="EMBL" id="TCO82935.1"/>
    </source>
</evidence>
<feature type="region of interest" description="Disordered" evidence="7">
    <location>
        <begin position="606"/>
        <end position="641"/>
    </location>
</feature>
<proteinExistence type="inferred from homology"/>
<name>A0A4R2LIG3_9FIRM</name>
<dbReference type="SUPFAM" id="SSF52540">
    <property type="entry name" value="P-loop containing nucleoside triphosphate hydrolases"/>
    <property type="match status" value="1"/>
</dbReference>
<evidence type="ECO:0000256" key="6">
    <source>
        <dbReference type="ARBA" id="ARBA00023136"/>
    </source>
</evidence>
<evidence type="ECO:0000256" key="3">
    <source>
        <dbReference type="ARBA" id="ARBA00022475"/>
    </source>
</evidence>
<reference evidence="8 9" key="1">
    <citation type="submission" date="2019-03" db="EMBL/GenBank/DDBJ databases">
        <title>Genomic Encyclopedia of Type Strains, Phase IV (KMG-IV): sequencing the most valuable type-strain genomes for metagenomic binning, comparative biology and taxonomic classification.</title>
        <authorList>
            <person name="Goeker M."/>
        </authorList>
    </citation>
    <scope>NUCLEOTIDE SEQUENCE [LARGE SCALE GENOMIC DNA]</scope>
    <source>
        <strain evidence="8 9">DSM 28559</strain>
    </source>
</reference>
<dbReference type="Pfam" id="PF02534">
    <property type="entry name" value="T4SS-DNA_transf"/>
    <property type="match status" value="1"/>
</dbReference>
<evidence type="ECO:0000256" key="4">
    <source>
        <dbReference type="ARBA" id="ARBA00022692"/>
    </source>
</evidence>
<dbReference type="CDD" id="cd01127">
    <property type="entry name" value="TrwB_TraG_TraD_VirD4"/>
    <property type="match status" value="1"/>
</dbReference>
<dbReference type="InterPro" id="IPR051539">
    <property type="entry name" value="T4SS-coupling_protein"/>
</dbReference>
<dbReference type="PANTHER" id="PTHR37937">
    <property type="entry name" value="CONJUGATIVE TRANSFER: DNA TRANSPORT"/>
    <property type="match status" value="1"/>
</dbReference>
<sequence>MRKLTAGGLTNKLKAKARVTLSALDMKKLILTNLPYLFIFLFADRASCLYRASPGADMGNKLLYAMEHADRILTGFLPSLYYMDVLVGVGIAAVVKILIWQKQADAKKLRKGVEYGSARWGTAEDIKPFMADDFWMNIPLTATESITMESRPKNPKYARNKNICVIGGSGSGKTRFFVKISIMMMNCSMVITDPKGTLIEECGKMLAKGPPKRDKHGNIVKDKSGKVVHEPYVIKVLNTINFSKSLHYNPFAYLKSEKDILKLVTVIIANTKGEGEKATEDFWVKAEKLLYTALIALIWYEGDEDEKNMNTLIDLLNESETREDDENYKNPVDMLFEDLEKRNPEHFAVRQYKKYKLAAGKTAKSILISCGARLAPFDIAELREIMSYDEMELDKVGDRKTALFLIMSDTDTTFNFVIAMLQSQLFNLLCDKADDQYGGRLPVHVRVICDEFANIGQIPQFDKLIATIRSREISASIILQSQSQLKAMYKDSADTILGNCDTMLFLGGKEKTTLKEMSELLGKETIDLYNTSETRSNQKSFGLNYQKTGKQLMTEDEIAVMDGGKCILQIRGVRPFYSDKYDITKHPNYRLLADYSEKNRFKVEKELDPKYTPKPDDEVEVMEMDLSGDGNEQENNEERNN</sequence>
<comment type="caution">
    <text evidence="8">The sequence shown here is derived from an EMBL/GenBank/DDBJ whole genome shotgun (WGS) entry which is preliminary data.</text>
</comment>
<dbReference type="Gene3D" id="3.40.50.300">
    <property type="entry name" value="P-loop containing nucleotide triphosphate hydrolases"/>
    <property type="match status" value="2"/>
</dbReference>
<dbReference type="EMBL" id="SLXA01000014">
    <property type="protein sequence ID" value="TCO82935.1"/>
    <property type="molecule type" value="Genomic_DNA"/>
</dbReference>
<dbReference type="InterPro" id="IPR027417">
    <property type="entry name" value="P-loop_NTPase"/>
</dbReference>
<keyword evidence="5" id="KW-1133">Transmembrane helix</keyword>
<dbReference type="AlphaFoldDB" id="A0A4R2LIG3"/>
<evidence type="ECO:0000256" key="5">
    <source>
        <dbReference type="ARBA" id="ARBA00022989"/>
    </source>
</evidence>
<evidence type="ECO:0000256" key="2">
    <source>
        <dbReference type="ARBA" id="ARBA00008806"/>
    </source>
</evidence>
<comment type="similarity">
    <text evidence="2">Belongs to the VirD4/TraG family.</text>
</comment>
<keyword evidence="6" id="KW-0472">Membrane</keyword>
<keyword evidence="9" id="KW-1185">Reference proteome</keyword>
<evidence type="ECO:0000313" key="9">
    <source>
        <dbReference type="Proteomes" id="UP000295711"/>
    </source>
</evidence>
<evidence type="ECO:0000256" key="7">
    <source>
        <dbReference type="SAM" id="MobiDB-lite"/>
    </source>
</evidence>
<keyword evidence="3" id="KW-1003">Cell membrane</keyword>
<gene>
    <name evidence="8" type="ORF">EV212_11446</name>
</gene>